<dbReference type="AlphaFoldDB" id="A0A1E1WXW1"/>
<evidence type="ECO:0000313" key="1">
    <source>
        <dbReference type="EMBL" id="JAT91873.1"/>
    </source>
</evidence>
<reference evidence="1" key="1">
    <citation type="journal article" date="2017" name="Front. Cell. Infect. Microbiol.">
        <title>The Distinct Transcriptional Response of the Midgut of Amblyomma sculptum and Amblyomma aureolatum Ticks to Rickettsia rickettsii Correlates to Their Differences in Susceptibility to Infection.</title>
        <authorList>
            <person name="Martins L.A."/>
            <person name="Galletti M.F.B.M."/>
            <person name="Ribeiro J.M."/>
            <person name="Fujita A."/>
            <person name="Costa F.B."/>
            <person name="Labruna M.B."/>
            <person name="Daffre S."/>
            <person name="Fogaca A.C."/>
        </authorList>
    </citation>
    <scope>NUCLEOTIDE SEQUENCE</scope>
</reference>
<organism evidence="1">
    <name type="scientific">Amblyomma aureolatum</name>
    <dbReference type="NCBI Taxonomy" id="187763"/>
    <lineage>
        <taxon>Eukaryota</taxon>
        <taxon>Metazoa</taxon>
        <taxon>Ecdysozoa</taxon>
        <taxon>Arthropoda</taxon>
        <taxon>Chelicerata</taxon>
        <taxon>Arachnida</taxon>
        <taxon>Acari</taxon>
        <taxon>Parasitiformes</taxon>
        <taxon>Ixodida</taxon>
        <taxon>Ixodoidea</taxon>
        <taxon>Ixodidae</taxon>
        <taxon>Amblyomminae</taxon>
        <taxon>Amblyomma</taxon>
    </lineage>
</organism>
<accession>A0A1E1WXW1</accession>
<sequence>APAVSYRTAAYAAPVSMYGAGIGLGHTIAAPALSQVRTVSYSSPVVSGYTAGAAPALSYGLGGLRTGYASYSAAPALVHHAAAPATVVTGTGLGATHGGLVGHGLNYGTLVSGGSLGGGLAYGHAAGVPHVKVLTPAKKK</sequence>
<protein>
    <submittedName>
        <fullName evidence="1">Putative cuticle protein</fullName>
    </submittedName>
</protein>
<dbReference type="EMBL" id="GFAC01007315">
    <property type="protein sequence ID" value="JAT91873.1"/>
    <property type="molecule type" value="mRNA"/>
</dbReference>
<name>A0A1E1WXW1_9ACAR</name>
<feature type="non-terminal residue" evidence="1">
    <location>
        <position position="1"/>
    </location>
</feature>
<proteinExistence type="evidence at transcript level"/>